<reference evidence="3 4" key="1">
    <citation type="submission" date="2020-04" db="EMBL/GenBank/DDBJ databases">
        <title>Rhodospirillaceae bacterium KN72 isolated from deep sea.</title>
        <authorList>
            <person name="Zhang D.-C."/>
        </authorList>
    </citation>
    <scope>NUCLEOTIDE SEQUENCE [LARGE SCALE GENOMIC DNA]</scope>
    <source>
        <strain evidence="3 4">KN72</strain>
    </source>
</reference>
<evidence type="ECO:0000256" key="1">
    <source>
        <dbReference type="ARBA" id="ARBA00022603"/>
    </source>
</evidence>
<dbReference type="RefSeq" id="WP_169623987.1">
    <property type="nucleotide sequence ID" value="NZ_JABBNT010000001.1"/>
</dbReference>
<dbReference type="AlphaFoldDB" id="A0A7Y0HFW8"/>
<dbReference type="PANTHER" id="PTHR43648">
    <property type="entry name" value="ELECTRON TRANSFER FLAVOPROTEIN BETA SUBUNIT LYSINE METHYLTRANSFERASE"/>
    <property type="match status" value="1"/>
</dbReference>
<keyword evidence="1 3" id="KW-0489">Methyltransferase</keyword>
<evidence type="ECO:0000313" key="3">
    <source>
        <dbReference type="EMBL" id="NMM43734.1"/>
    </source>
</evidence>
<dbReference type="EMBL" id="JABBNT010000001">
    <property type="protein sequence ID" value="NMM43734.1"/>
    <property type="molecule type" value="Genomic_DNA"/>
</dbReference>
<dbReference type="PANTHER" id="PTHR43648:SF1">
    <property type="entry name" value="ELECTRON TRANSFER FLAVOPROTEIN BETA SUBUNIT LYSINE METHYLTRANSFERASE"/>
    <property type="match status" value="1"/>
</dbReference>
<accession>A0A7Y0HFW8</accession>
<dbReference type="Pfam" id="PF06325">
    <property type="entry name" value="PrmA"/>
    <property type="match status" value="1"/>
</dbReference>
<dbReference type="SUPFAM" id="SSF53335">
    <property type="entry name" value="S-adenosyl-L-methionine-dependent methyltransferases"/>
    <property type="match status" value="1"/>
</dbReference>
<dbReference type="GO" id="GO:0032259">
    <property type="term" value="P:methylation"/>
    <property type="evidence" value="ECO:0007669"/>
    <property type="project" value="UniProtKB-KW"/>
</dbReference>
<proteinExistence type="predicted"/>
<evidence type="ECO:0000313" key="4">
    <source>
        <dbReference type="Proteomes" id="UP000539372"/>
    </source>
</evidence>
<organism evidence="3 4">
    <name type="scientific">Pacificispira spongiicola</name>
    <dbReference type="NCBI Taxonomy" id="2729598"/>
    <lineage>
        <taxon>Bacteria</taxon>
        <taxon>Pseudomonadati</taxon>
        <taxon>Pseudomonadota</taxon>
        <taxon>Alphaproteobacteria</taxon>
        <taxon>Rhodospirillales</taxon>
        <taxon>Rhodospirillaceae</taxon>
        <taxon>Pacificispira</taxon>
    </lineage>
</organism>
<sequence length="219" mass="24005">MLGSSWSGLIRDNTRIQSPRLLPEMQLHLAQDDVPLYRMGEDELYALGIGTPYWAFAWAGGQALGRYLLDNPTAVRGRKVLDFGAGSGMVGIAAAMAGAFDVFGNDIDPVAGEAMRLNAELNDVHLDILTEDVIGRTDREFEVVLVGDVFYDKGIADLVLPWLRDLKAMGRTILIGDPDRFYLPNLGLERIARYASETTGLMEDTDLRNAGVWTLADSA</sequence>
<comment type="caution">
    <text evidence="3">The sequence shown here is derived from an EMBL/GenBank/DDBJ whole genome shotgun (WGS) entry which is preliminary data.</text>
</comment>
<dbReference type="CDD" id="cd02440">
    <property type="entry name" value="AdoMet_MTases"/>
    <property type="match status" value="1"/>
</dbReference>
<keyword evidence="2 3" id="KW-0808">Transferase</keyword>
<keyword evidence="4" id="KW-1185">Reference proteome</keyword>
<dbReference type="InterPro" id="IPR029063">
    <property type="entry name" value="SAM-dependent_MTases_sf"/>
</dbReference>
<name>A0A7Y0HFW8_9PROT</name>
<evidence type="ECO:0000256" key="2">
    <source>
        <dbReference type="ARBA" id="ARBA00022679"/>
    </source>
</evidence>
<dbReference type="Proteomes" id="UP000539372">
    <property type="component" value="Unassembled WGS sequence"/>
</dbReference>
<dbReference type="InterPro" id="IPR050078">
    <property type="entry name" value="Ribosomal_L11_MeTrfase_PrmA"/>
</dbReference>
<dbReference type="GO" id="GO:0016279">
    <property type="term" value="F:protein-lysine N-methyltransferase activity"/>
    <property type="evidence" value="ECO:0007669"/>
    <property type="project" value="TreeGrafter"/>
</dbReference>
<protein>
    <submittedName>
        <fullName evidence="3">Methyltransferase</fullName>
    </submittedName>
</protein>
<dbReference type="Gene3D" id="3.40.50.150">
    <property type="entry name" value="Vaccinia Virus protein VP39"/>
    <property type="match status" value="1"/>
</dbReference>
<gene>
    <name evidence="3" type="ORF">HH303_04545</name>
</gene>